<dbReference type="PANTHER" id="PTHR42648:SF26">
    <property type="entry name" value="INTEGRASE CATALYTIC DOMAIN-CONTAINING PROTEIN"/>
    <property type="match status" value="1"/>
</dbReference>
<feature type="domain" description="Integrase catalytic" evidence="2">
    <location>
        <begin position="189"/>
        <end position="354"/>
    </location>
</feature>
<dbReference type="Gene3D" id="3.30.420.10">
    <property type="entry name" value="Ribonuclease H-like superfamily/Ribonuclease H"/>
    <property type="match status" value="1"/>
</dbReference>
<dbReference type="InterPro" id="IPR001584">
    <property type="entry name" value="Integrase_cat-core"/>
</dbReference>
<keyword evidence="1" id="KW-1133">Transmembrane helix</keyword>
<keyword evidence="1" id="KW-0472">Membrane</keyword>
<evidence type="ECO:0000313" key="3">
    <source>
        <dbReference type="EMBL" id="SPC85930.1"/>
    </source>
</evidence>
<dbReference type="Pfam" id="PF00665">
    <property type="entry name" value="rve"/>
    <property type="match status" value="1"/>
</dbReference>
<reference evidence="3" key="1">
    <citation type="submission" date="2018-02" db="EMBL/GenBank/DDBJ databases">
        <authorList>
            <person name="Cohen D.B."/>
            <person name="Kent A.D."/>
        </authorList>
    </citation>
    <scope>NUCLEOTIDE SEQUENCE</scope>
</reference>
<feature type="transmembrane region" description="Helical" evidence="1">
    <location>
        <begin position="45"/>
        <end position="73"/>
    </location>
</feature>
<dbReference type="GO" id="GO:0003676">
    <property type="term" value="F:nucleic acid binding"/>
    <property type="evidence" value="ECO:0007669"/>
    <property type="project" value="InterPro"/>
</dbReference>
<dbReference type="InterPro" id="IPR025724">
    <property type="entry name" value="GAG-pre-integrase_dom"/>
</dbReference>
<dbReference type="InterPro" id="IPR039537">
    <property type="entry name" value="Retrotran_Ty1/copia-like"/>
</dbReference>
<dbReference type="AlphaFoldDB" id="A0A2N9FFW5"/>
<dbReference type="Pfam" id="PF13976">
    <property type="entry name" value="gag_pre-integrs"/>
    <property type="match status" value="1"/>
</dbReference>
<name>A0A2N9FFW5_FAGSY</name>
<dbReference type="GO" id="GO:0015074">
    <property type="term" value="P:DNA integration"/>
    <property type="evidence" value="ECO:0007669"/>
    <property type="project" value="InterPro"/>
</dbReference>
<dbReference type="SUPFAM" id="SSF53098">
    <property type="entry name" value="Ribonuclease H-like"/>
    <property type="match status" value="1"/>
</dbReference>
<dbReference type="PANTHER" id="PTHR42648">
    <property type="entry name" value="TRANSPOSASE, PUTATIVE-RELATED"/>
    <property type="match status" value="1"/>
</dbReference>
<evidence type="ECO:0000256" key="1">
    <source>
        <dbReference type="SAM" id="Phobius"/>
    </source>
</evidence>
<dbReference type="EMBL" id="OIVN01000813">
    <property type="protein sequence ID" value="SPC85930.1"/>
    <property type="molecule type" value="Genomic_DNA"/>
</dbReference>
<dbReference type="PROSITE" id="PS50994">
    <property type="entry name" value="INTEGRASE"/>
    <property type="match status" value="1"/>
</dbReference>
<organism evidence="3">
    <name type="scientific">Fagus sylvatica</name>
    <name type="common">Beechnut</name>
    <dbReference type="NCBI Taxonomy" id="28930"/>
    <lineage>
        <taxon>Eukaryota</taxon>
        <taxon>Viridiplantae</taxon>
        <taxon>Streptophyta</taxon>
        <taxon>Embryophyta</taxon>
        <taxon>Tracheophyta</taxon>
        <taxon>Spermatophyta</taxon>
        <taxon>Magnoliopsida</taxon>
        <taxon>eudicotyledons</taxon>
        <taxon>Gunneridae</taxon>
        <taxon>Pentapetalae</taxon>
        <taxon>rosids</taxon>
        <taxon>fabids</taxon>
        <taxon>Fagales</taxon>
        <taxon>Fagaceae</taxon>
        <taxon>Fagus</taxon>
    </lineage>
</organism>
<feature type="transmembrane region" description="Helical" evidence="1">
    <location>
        <begin position="19"/>
        <end position="39"/>
    </location>
</feature>
<dbReference type="InterPro" id="IPR036397">
    <property type="entry name" value="RNaseH_sf"/>
</dbReference>
<keyword evidence="1" id="KW-0812">Transmembrane</keyword>
<protein>
    <recommendedName>
        <fullName evidence="2">Integrase catalytic domain-containing protein</fullName>
    </recommendedName>
</protein>
<gene>
    <name evidence="3" type="ORF">FSB_LOCUS13812</name>
</gene>
<evidence type="ECO:0000259" key="2">
    <source>
        <dbReference type="PROSITE" id="PS50994"/>
    </source>
</evidence>
<accession>A0A2N9FFW5</accession>
<dbReference type="InterPro" id="IPR012337">
    <property type="entry name" value="RNaseH-like_sf"/>
</dbReference>
<proteinExistence type="predicted"/>
<sequence>MEEVEVDATMAEAVFKIRIFPLILLEILVINLSILIVKYVEKLDIWHWIVITEWTIVIKVVIPLLSWLHWLLVLIKSPSAMVQDIFSGRTLYKGSSKDGLYPILGLSSSQRHSTPCHSSTPPNSAFLGTKGTKSVWHSRLGHPQDCVLHSVLNKQPWLSVNTAKFSSDCCTHCVQGKLHQFPFPSSSFTATAPLELVHSDVWGPAPVTSINGTRFYVSFVDHFTRFIWLFPIKHKSQVLATFQHFTATMENILNTRIKVLRTDCGGEYTNSAFESFCSTRGILHQFSCPHTPQQNGVAERKHRHIVETTLTLISESSLPLQYWPYAFSTAIYLINRMPTPNLKFTSPWQNLLLD</sequence>